<dbReference type="AlphaFoldDB" id="E2J7C0"/>
<organism evidence="1">
    <name type="scientific">Triatoma matogrossensis</name>
    <dbReference type="NCBI Taxonomy" id="162370"/>
    <lineage>
        <taxon>Eukaryota</taxon>
        <taxon>Metazoa</taxon>
        <taxon>Ecdysozoa</taxon>
        <taxon>Arthropoda</taxon>
        <taxon>Hexapoda</taxon>
        <taxon>Insecta</taxon>
        <taxon>Pterygota</taxon>
        <taxon>Neoptera</taxon>
        <taxon>Paraneoptera</taxon>
        <taxon>Hemiptera</taxon>
        <taxon>Heteroptera</taxon>
        <taxon>Panheteroptera</taxon>
        <taxon>Cimicomorpha</taxon>
        <taxon>Reduviidae</taxon>
        <taxon>Triatominae</taxon>
        <taxon>Triatoma</taxon>
    </lineage>
</organism>
<reference evidence="1" key="1">
    <citation type="journal article" date="2012" name="Am. J. Trop. Med. Hyg.">
        <title>An insight into the sialotranscriptome of Triatoma matogrossensis, a kissing bug associated with fogo selvagem in South America.</title>
        <authorList>
            <person name="Assumpcao T.C."/>
            <person name="Eaton D.P."/>
            <person name="Pham V.M."/>
            <person name="Francischetti I.M."/>
            <person name="Aoki V."/>
            <person name="Hans-Filho G."/>
            <person name="Rivitti E.A."/>
            <person name="Valenzuela J.G."/>
            <person name="Diaz L.A."/>
            <person name="Ribeiro J.M."/>
        </authorList>
    </citation>
    <scope>NUCLEOTIDE SEQUENCE</scope>
    <source>
        <tissue evidence="1">Salivary gland</tissue>
    </source>
</reference>
<accession>E2J7C0</accession>
<protein>
    <submittedName>
        <fullName evidence="1">Hypothetical secreted peptide</fullName>
    </submittedName>
</protein>
<evidence type="ECO:0000313" key="1">
    <source>
        <dbReference type="EMBL" id="ADN29838.1"/>
    </source>
</evidence>
<proteinExistence type="evidence at transcript level"/>
<dbReference type="EMBL" id="HP429338">
    <property type="protein sequence ID" value="ADN29838.1"/>
    <property type="molecule type" value="mRNA"/>
</dbReference>
<sequence length="43" mass="5165">MRCLSHSFLYFHLVLTIKNNKQNLVEQTHKHINYKPKVFCCST</sequence>
<name>E2J7C0_9HEMI</name>